<proteinExistence type="predicted"/>
<name>A0AAN8WVA7_HALRR</name>
<gene>
    <name evidence="1" type="ORF">SK128_000170</name>
</gene>
<keyword evidence="2" id="KW-1185">Reference proteome</keyword>
<evidence type="ECO:0000313" key="1">
    <source>
        <dbReference type="EMBL" id="KAK7069093.1"/>
    </source>
</evidence>
<protein>
    <submittedName>
        <fullName evidence="1">Uncharacterized protein</fullName>
    </submittedName>
</protein>
<sequence>MCLNWSWRIDFAEFGLSKEVKARAEADLQRILMLASHSDHRSHGEKHFFPSHTSSFVDKFEICESKRQMTPNLNTCSKKSEIDASPVENLTEEALKKSYAKSITLAAVNGLASKVKLSSGHG</sequence>
<comment type="caution">
    <text evidence="1">The sequence shown here is derived from an EMBL/GenBank/DDBJ whole genome shotgun (WGS) entry which is preliminary data.</text>
</comment>
<reference evidence="1 2" key="1">
    <citation type="submission" date="2023-11" db="EMBL/GenBank/DDBJ databases">
        <title>Halocaridina rubra genome assembly.</title>
        <authorList>
            <person name="Smith C."/>
        </authorList>
    </citation>
    <scope>NUCLEOTIDE SEQUENCE [LARGE SCALE GENOMIC DNA]</scope>
    <source>
        <strain evidence="1">EP-1</strain>
        <tissue evidence="1">Whole</tissue>
    </source>
</reference>
<feature type="non-terminal residue" evidence="1">
    <location>
        <position position="122"/>
    </location>
</feature>
<dbReference type="Proteomes" id="UP001381693">
    <property type="component" value="Unassembled WGS sequence"/>
</dbReference>
<accession>A0AAN8WVA7</accession>
<dbReference type="AlphaFoldDB" id="A0AAN8WVA7"/>
<organism evidence="1 2">
    <name type="scientific">Halocaridina rubra</name>
    <name type="common">Hawaiian red shrimp</name>
    <dbReference type="NCBI Taxonomy" id="373956"/>
    <lineage>
        <taxon>Eukaryota</taxon>
        <taxon>Metazoa</taxon>
        <taxon>Ecdysozoa</taxon>
        <taxon>Arthropoda</taxon>
        <taxon>Crustacea</taxon>
        <taxon>Multicrustacea</taxon>
        <taxon>Malacostraca</taxon>
        <taxon>Eumalacostraca</taxon>
        <taxon>Eucarida</taxon>
        <taxon>Decapoda</taxon>
        <taxon>Pleocyemata</taxon>
        <taxon>Caridea</taxon>
        <taxon>Atyoidea</taxon>
        <taxon>Atyidae</taxon>
        <taxon>Halocaridina</taxon>
    </lineage>
</organism>
<dbReference type="EMBL" id="JAXCGZ010017026">
    <property type="protein sequence ID" value="KAK7069093.1"/>
    <property type="molecule type" value="Genomic_DNA"/>
</dbReference>
<evidence type="ECO:0000313" key="2">
    <source>
        <dbReference type="Proteomes" id="UP001381693"/>
    </source>
</evidence>